<name>A0ABX1YW95_9BACL</name>
<evidence type="ECO:0000313" key="2">
    <source>
        <dbReference type="EMBL" id="NOU83884.1"/>
    </source>
</evidence>
<feature type="domain" description="TniQ" evidence="1">
    <location>
        <begin position="20"/>
        <end position="57"/>
    </location>
</feature>
<reference evidence="2 3" key="1">
    <citation type="submission" date="2019-10" db="EMBL/GenBank/DDBJ databases">
        <title>Description of Paenibacillus terricola sp. nov.</title>
        <authorList>
            <person name="Carlier A."/>
            <person name="Qi S."/>
        </authorList>
    </citation>
    <scope>NUCLEOTIDE SEQUENCE [LARGE SCALE GENOMIC DNA]</scope>
    <source>
        <strain evidence="2 3">LMG 31459</strain>
    </source>
</reference>
<dbReference type="EMBL" id="WHOB01000097">
    <property type="protein sequence ID" value="NOU83884.1"/>
    <property type="molecule type" value="Genomic_DNA"/>
</dbReference>
<gene>
    <name evidence="2" type="ORF">GC101_34075</name>
</gene>
<keyword evidence="3" id="KW-1185">Reference proteome</keyword>
<comment type="caution">
    <text evidence="2">The sequence shown here is derived from an EMBL/GenBank/DDBJ whole genome shotgun (WGS) entry which is preliminary data.</text>
</comment>
<proteinExistence type="predicted"/>
<dbReference type="InterPro" id="IPR009492">
    <property type="entry name" value="TniQ"/>
</dbReference>
<protein>
    <recommendedName>
        <fullName evidence="1">TniQ domain-containing protein</fullName>
    </recommendedName>
</protein>
<evidence type="ECO:0000313" key="3">
    <source>
        <dbReference type="Proteomes" id="UP000596857"/>
    </source>
</evidence>
<organism evidence="2 3">
    <name type="scientific">Paenibacillus phytohabitans</name>
    <dbReference type="NCBI Taxonomy" id="2654978"/>
    <lineage>
        <taxon>Bacteria</taxon>
        <taxon>Bacillati</taxon>
        <taxon>Bacillota</taxon>
        <taxon>Bacilli</taxon>
        <taxon>Bacillales</taxon>
        <taxon>Paenibacillaceae</taxon>
        <taxon>Paenibacillus</taxon>
    </lineage>
</organism>
<dbReference type="Proteomes" id="UP000596857">
    <property type="component" value="Unassembled WGS sequence"/>
</dbReference>
<evidence type="ECO:0000259" key="1">
    <source>
        <dbReference type="Pfam" id="PF06527"/>
    </source>
</evidence>
<accession>A0ABX1YW95</accession>
<dbReference type="Pfam" id="PF06527">
    <property type="entry name" value="TniQ"/>
    <property type="match status" value="1"/>
</dbReference>
<sequence length="451" mass="52508">MDSLLFAGSAPSFYQLQQHYYRKQVKYCPRCLEEKGYHRLAWDICYVGVCLKHEVQLMERCPCCQREISIDSLIGGGCNCGCNFAKVMNTMKPDSRIVAAQNVIQRLLIGELRFVDIEGAVTLTAKEYFIGLHLFMKLLDHVPLAKLYPPDVDVSKERLHYNLKGGKRNGDMFLILSTIAHELLTNPSVQFQHIVEQIELEKVAHRSHYSRRSKRELLDRLIADENFHVHRKLYFDLHNQSNDEYVRMLPLFKNKERKYCSVLYARRHILKCDDSHIENFLKMGWLECTERWYGTKKITLVEREQVEKLAEKRARLITTGEVASRLGIHLKMVVKLTLAGLIPMEHGPEKDGFGRRVFFPESVDSLINQLNVVCEYEPEPNQGWIPLTQHELHRQYHHASFSDVVQAVLSGPIRSRKTRESINIFQDVVILLGDLDRFYNFRGKHKKRGAK</sequence>